<evidence type="ECO:0000313" key="3">
    <source>
        <dbReference type="Proteomes" id="UP001165121"/>
    </source>
</evidence>
<feature type="region of interest" description="Disordered" evidence="1">
    <location>
        <begin position="277"/>
        <end position="365"/>
    </location>
</feature>
<feature type="compositionally biased region" description="Low complexity" evidence="1">
    <location>
        <begin position="351"/>
        <end position="364"/>
    </location>
</feature>
<name>A0A9W6X0H3_9STRA</name>
<feature type="region of interest" description="Disordered" evidence="1">
    <location>
        <begin position="1"/>
        <end position="22"/>
    </location>
</feature>
<reference evidence="2" key="1">
    <citation type="submission" date="2023-04" db="EMBL/GenBank/DDBJ databases">
        <title>Phytophthora fragariaefolia NBRC 109709.</title>
        <authorList>
            <person name="Ichikawa N."/>
            <person name="Sato H."/>
            <person name="Tonouchi N."/>
        </authorList>
    </citation>
    <scope>NUCLEOTIDE SEQUENCE</scope>
    <source>
        <strain evidence="2">NBRC 109709</strain>
    </source>
</reference>
<feature type="region of interest" description="Disordered" evidence="1">
    <location>
        <begin position="404"/>
        <end position="428"/>
    </location>
</feature>
<accession>A0A9W6X0H3</accession>
<feature type="compositionally biased region" description="Basic and acidic residues" evidence="1">
    <location>
        <begin position="100"/>
        <end position="112"/>
    </location>
</feature>
<feature type="compositionally biased region" description="Low complexity" evidence="1">
    <location>
        <begin position="283"/>
        <end position="293"/>
    </location>
</feature>
<feature type="region of interest" description="Disordered" evidence="1">
    <location>
        <begin position="962"/>
        <end position="997"/>
    </location>
</feature>
<feature type="compositionally biased region" description="Polar residues" evidence="1">
    <location>
        <begin position="725"/>
        <end position="743"/>
    </location>
</feature>
<feature type="region of interest" description="Disordered" evidence="1">
    <location>
        <begin position="1051"/>
        <end position="1089"/>
    </location>
</feature>
<sequence length="1089" mass="118627">MHCFQLITNAPKPTSALAEPPHSSAMSMSFLGYHDDDRRASYMTSRVGHHGHRDGEHEAPKIFLQSMRREKPSRRRMSSTSPLPGFGADMPPSTSRHRSRGEPESDLYERSQRYQQQQQDYGRSQKHRTSQRMRPSDFRPSQSLSLDDPIARGEGRYTLQMPGPPVVPPPASIFDRPANPASSRRMPHGLPRSNSSDMLLGTGGRNMSNFSRLQELSSRERLEQLQRQGNYMSRSSIDYRMPDAYMSALQQASRDKRDFDGASMYQAPPTEFGAYGATLQVTPPDFSPSFDGPDAPPPLDMSALTTSASAIPIELNSSTGPTPTPSTVSRDSDRERVRLRRREREIEQRRGSSSSESSASSIDIDACDDPINISAIAEHHKSLGSGDKHHDVSSNSVASIENGLKTARVHNTDEDSETSMGASDCEEVSHDAAKLAPASTVLSLRRPIDDDAEETKAQEFAETPALPPPSPSAHDATRTVLERPSIANSLVGSFARDAAPIKIEHKKTVEIIATNDSEVEDEEPIDHEHQLRHSKVEDLIDHEYQFKRSKVEDLIDHEYQRKQTMSSDKDSTYKEQQEETVKAASDDKGTVATDDQKYSFQGRYGHLAEKDMLNTAGCDMNYLDADMRQFHDQSLFIRQSHDGRPSLRSSSSQLNGGAPHSVASLGPSSLTGRGDNGVTPPYEHMPTSPKGESGEVVDLAKPSRPIVDREGTFALDAMSMDSSHKSWNSPVSSANSASLDAQMTSNQKSSLSATSSSRTVGRFAANGPSLVSEAADSVVEDLAFEEAQRKSEAMIPSAPNEEGQDVSLPPLVVPLPMSHSVSDGIAQTSGDDVLESRSRTSSRHSFSSLPSSTGRTSSICSMGLDTITPPASPSAASPVGAPMNSAVSNETPGAYSHTGVNEPPAYVPNRFCTTEQPQELKQQKEESSVLSSTPRESTDSNGVLENFQLNFSASFNAHQEQKLHSDVRTTESIDGLSSLPPPIDNDRNRASSTGSNDVQVLRYQSVGSSVLDTVPDAGIASSSSDDDSEDETMLLSARKLYGQFGNTKQLSRLGGNQPGFQQTLSQIQQSFDELSSDSEDDEESSASRR</sequence>
<dbReference type="AlphaFoldDB" id="A0A9W6X0H3"/>
<keyword evidence="3" id="KW-1185">Reference proteome</keyword>
<feature type="compositionally biased region" description="Low complexity" evidence="1">
    <location>
        <begin position="317"/>
        <end position="329"/>
    </location>
</feature>
<feature type="region of interest" description="Disordered" evidence="1">
    <location>
        <begin position="787"/>
        <end position="942"/>
    </location>
</feature>
<feature type="region of interest" description="Disordered" evidence="1">
    <location>
        <begin position="722"/>
        <end position="758"/>
    </location>
</feature>
<feature type="compositionally biased region" description="Low complexity" evidence="1">
    <location>
        <begin position="113"/>
        <end position="122"/>
    </location>
</feature>
<dbReference type="Proteomes" id="UP001165121">
    <property type="component" value="Unassembled WGS sequence"/>
</dbReference>
<dbReference type="OrthoDB" id="162126at2759"/>
<feature type="compositionally biased region" description="Low complexity" evidence="1">
    <location>
        <begin position="744"/>
        <end position="758"/>
    </location>
</feature>
<feature type="compositionally biased region" description="Polar residues" evidence="1">
    <location>
        <begin position="1058"/>
        <end position="1069"/>
    </location>
</feature>
<feature type="compositionally biased region" description="Basic and acidic residues" evidence="1">
    <location>
        <begin position="330"/>
        <end position="350"/>
    </location>
</feature>
<feature type="compositionally biased region" description="Low complexity" evidence="1">
    <location>
        <begin position="806"/>
        <end position="822"/>
    </location>
</feature>
<evidence type="ECO:0000256" key="1">
    <source>
        <dbReference type="SAM" id="MobiDB-lite"/>
    </source>
</evidence>
<dbReference type="EMBL" id="BSXT01000334">
    <property type="protein sequence ID" value="GMF24633.1"/>
    <property type="molecule type" value="Genomic_DNA"/>
</dbReference>
<evidence type="ECO:0000313" key="2">
    <source>
        <dbReference type="EMBL" id="GMF24633.1"/>
    </source>
</evidence>
<feature type="compositionally biased region" description="Polar residues" evidence="1">
    <location>
        <begin position="1"/>
        <end position="12"/>
    </location>
</feature>
<feature type="region of interest" description="Disordered" evidence="1">
    <location>
        <begin position="453"/>
        <end position="476"/>
    </location>
</feature>
<feature type="region of interest" description="Disordered" evidence="1">
    <location>
        <begin position="641"/>
        <end position="705"/>
    </location>
</feature>
<gene>
    <name evidence="2" type="ORF">Pfra01_000418500</name>
</gene>
<feature type="compositionally biased region" description="Low complexity" evidence="1">
    <location>
        <begin position="843"/>
        <end position="858"/>
    </location>
</feature>
<feature type="region of interest" description="Disordered" evidence="1">
    <location>
        <begin position="45"/>
        <end position="149"/>
    </location>
</feature>
<feature type="region of interest" description="Disordered" evidence="1">
    <location>
        <begin position="559"/>
        <end position="591"/>
    </location>
</feature>
<feature type="compositionally biased region" description="Polar residues" evidence="1">
    <location>
        <begin position="928"/>
        <end position="942"/>
    </location>
</feature>
<comment type="caution">
    <text evidence="2">The sequence shown here is derived from an EMBL/GenBank/DDBJ whole genome shotgun (WGS) entry which is preliminary data.</text>
</comment>
<protein>
    <submittedName>
        <fullName evidence="2">Unnamed protein product</fullName>
    </submittedName>
</protein>
<organism evidence="2 3">
    <name type="scientific">Phytophthora fragariaefolia</name>
    <dbReference type="NCBI Taxonomy" id="1490495"/>
    <lineage>
        <taxon>Eukaryota</taxon>
        <taxon>Sar</taxon>
        <taxon>Stramenopiles</taxon>
        <taxon>Oomycota</taxon>
        <taxon>Peronosporomycetes</taxon>
        <taxon>Peronosporales</taxon>
        <taxon>Peronosporaceae</taxon>
        <taxon>Phytophthora</taxon>
    </lineage>
</organism>
<proteinExistence type="predicted"/>
<feature type="compositionally biased region" description="Basic and acidic residues" evidence="1">
    <location>
        <begin position="962"/>
        <end position="971"/>
    </location>
</feature>
<feature type="region of interest" description="Disordered" evidence="1">
    <location>
        <begin position="177"/>
        <end position="201"/>
    </location>
</feature>
<feature type="compositionally biased region" description="Acidic residues" evidence="1">
    <location>
        <begin position="1074"/>
        <end position="1089"/>
    </location>
</feature>